<proteinExistence type="predicted"/>
<organism evidence="3 4">
    <name type="scientific">Coraliomargarita akajimensis (strain DSM 45221 / IAM 15411 / JCM 23193 / KCTC 12865 / 04OKA010-24)</name>
    <dbReference type="NCBI Taxonomy" id="583355"/>
    <lineage>
        <taxon>Bacteria</taxon>
        <taxon>Pseudomonadati</taxon>
        <taxon>Verrucomicrobiota</taxon>
        <taxon>Opitutia</taxon>
        <taxon>Puniceicoccales</taxon>
        <taxon>Coraliomargaritaceae</taxon>
        <taxon>Coraliomargarita</taxon>
    </lineage>
</organism>
<keyword evidence="1" id="KW-0732">Signal</keyword>
<dbReference type="PROSITE" id="PS51820">
    <property type="entry name" value="PA14"/>
    <property type="match status" value="2"/>
</dbReference>
<dbReference type="AlphaFoldDB" id="D5EPG8"/>
<dbReference type="KEGG" id="caa:Caka_0681"/>
<evidence type="ECO:0000313" key="3">
    <source>
        <dbReference type="EMBL" id="ADE53705.1"/>
    </source>
</evidence>
<dbReference type="STRING" id="583355.Caka_0681"/>
<reference evidence="3" key="1">
    <citation type="journal article" date="2010" name="Stand. Genomic Sci.">
        <title>Complete genome sequence of Coraliomargarita akajimensis type strain (04OKA010-24).</title>
        <authorList>
            <person name="Mavromatis K."/>
            <person name="Abt B."/>
            <person name="Brambilla E."/>
            <person name="Lapidus A."/>
            <person name="Copeland A."/>
            <person name="Deshpande S."/>
            <person name="Nolan M."/>
            <person name="Lucas S."/>
            <person name="Tice H."/>
            <person name="Cheng J.F."/>
            <person name="Han C."/>
            <person name="Detter J.C."/>
            <person name="Woyke T."/>
            <person name="Goodwin L."/>
            <person name="Pitluck S."/>
            <person name="Held B."/>
            <person name="Brettin T."/>
            <person name="Tapia R."/>
            <person name="Ivanova N."/>
            <person name="Mikhailova N."/>
            <person name="Pati A."/>
            <person name="Liolios K."/>
            <person name="Chen A."/>
            <person name="Palaniappan K."/>
            <person name="Land M."/>
            <person name="Hauser L."/>
            <person name="Chang Y.J."/>
            <person name="Jeffries C.D."/>
            <person name="Rohde M."/>
            <person name="Goker M."/>
            <person name="Bristow J."/>
            <person name="Eisen J.A."/>
            <person name="Markowitz V."/>
            <person name="Hugenholtz P."/>
            <person name="Klenk H.P."/>
            <person name="Kyrpides N.C."/>
        </authorList>
    </citation>
    <scope>NUCLEOTIDE SEQUENCE [LARGE SCALE GENOMIC DNA]</scope>
    <source>
        <strain evidence="3">DSM 45221</strain>
    </source>
</reference>
<dbReference type="InterPro" id="IPR037524">
    <property type="entry name" value="PA14/GLEYA"/>
</dbReference>
<protein>
    <submittedName>
        <fullName evidence="3">PA14 domain protein</fullName>
    </submittedName>
</protein>
<dbReference type="OrthoDB" id="151636at2"/>
<dbReference type="SMART" id="SM00758">
    <property type="entry name" value="PA14"/>
    <property type="match status" value="2"/>
</dbReference>
<dbReference type="SUPFAM" id="SSF56988">
    <property type="entry name" value="Anthrax protective antigen"/>
    <property type="match status" value="2"/>
</dbReference>
<dbReference type="Gene3D" id="2.60.120.1560">
    <property type="match status" value="2"/>
</dbReference>
<evidence type="ECO:0000313" key="4">
    <source>
        <dbReference type="Proteomes" id="UP000000925"/>
    </source>
</evidence>
<sequence length="1016" mass="108372">MPIRMSVWKIANLFVGSVGCVVTSQLCAQSALPHATDFEPSSGYTVNLPLNGIGSWTTTSTDVKVSDVAAQGGNQSIKIPISTPEHIVSFSYDPQLEDVVYLDYYLKSGPSAVPSLPLLTTPETTAVLVMQSAGPSQAEWTFLNGDGLGSGDWLPSGSLVELDASGVAAWQRITLRLDITNSLWDAYVGGELLAADLSFVEPVATSAEAFNIYGSGSGATYLDTFSIGTANPLFVDADSDGIDDNYELANGLDVTVNDRNLDLDSDGITNLQEYIIGLNPQDATDAIGDLDDDGYSNYTELLLGTNPNVFSGSVPGVVVLSHWSGISGTSIGNNLKKSANYPNNPSSVSTLTGLQFPSNIGDNYGNEVRGFIIPPESGTYYFWVASNDNGCLYLSTDGSFTNLPQTAYVIGTTNPGQWNKSSTQKSSAITLTAGQRYYFEAAHKEESRSDHFSVAWTKPDGTFELIPASALASVPPNDVDLDGYPDHLEQAIIDADPNDALTSLADVSFEDDFDQDGLSNFQEWKLSTDPSRVDTDGDGLDDAFELTSDHYDPLDASDADTDHDLDGYTVSIEVELGSDPDVFTSSVAGAVVVDEWNGISGNEVSLLLASPNYPDSPSQQFVAQRVDFSPNKDNYGYRIRGLIQAPLSGSYVFQIKGDDTANFYLSDSESVDGVSLVASFGSHTYDSWTRYSGQTSAPIALVQGQSYFFEIQTKEGGGGDYFALRWTRPDGVTEILDGAVLASMSPNDIDLDQFPDSLELAIIDADPNDSISNLVDVLPTDDFDQDGLSNEREWQLGYSSLSPDMDDDGLLDGIEQMIIDFDPNDAFATMADVLPNDDFDGDTVSNLQEQQIGSNPTNPHTAGMTHTDAFEWALINASATDGLVLFSDITAGHRSPDINEAGADIDGDGLTNIDEHSIGLSPILADSDGDGLDDKWELDAGYSALANEGQNGAFGDLDGDRLTNEMESVMGTLVNSPNADVSLPNTASAPSGQVHIVLIGIGAFNLSETDEASTLN</sequence>
<dbReference type="PROSITE" id="PS51257">
    <property type="entry name" value="PROKAR_LIPOPROTEIN"/>
    <property type="match status" value="1"/>
</dbReference>
<dbReference type="InterPro" id="IPR011658">
    <property type="entry name" value="PA14_dom"/>
</dbReference>
<feature type="domain" description="PA14" evidence="2">
    <location>
        <begin position="586"/>
        <end position="740"/>
    </location>
</feature>
<name>D5EPG8_CORAD</name>
<dbReference type="InterPro" id="IPR052387">
    <property type="entry name" value="Fibrocystin"/>
</dbReference>
<evidence type="ECO:0000259" key="2">
    <source>
        <dbReference type="PROSITE" id="PS51820"/>
    </source>
</evidence>
<dbReference type="eggNOG" id="COG2755">
    <property type="taxonomic scope" value="Bacteria"/>
</dbReference>
<dbReference type="eggNOG" id="COG4932">
    <property type="taxonomic scope" value="Bacteria"/>
</dbReference>
<gene>
    <name evidence="3" type="ordered locus">Caka_0681</name>
</gene>
<dbReference type="Proteomes" id="UP000000925">
    <property type="component" value="Chromosome"/>
</dbReference>
<dbReference type="PANTHER" id="PTHR46769">
    <property type="entry name" value="POLYCYSTIC KIDNEY AND HEPATIC DISEASE 1 (AUTOSOMAL RECESSIVE)-LIKE 1"/>
    <property type="match status" value="1"/>
</dbReference>
<dbReference type="Pfam" id="PF07691">
    <property type="entry name" value="PA14"/>
    <property type="match status" value="2"/>
</dbReference>
<accession>D5EPG8</accession>
<dbReference type="PANTHER" id="PTHR46769:SF2">
    <property type="entry name" value="FIBROCYSTIN-L ISOFORM 2 PRECURSOR-RELATED"/>
    <property type="match status" value="1"/>
</dbReference>
<dbReference type="EMBL" id="CP001998">
    <property type="protein sequence ID" value="ADE53705.1"/>
    <property type="molecule type" value="Genomic_DNA"/>
</dbReference>
<feature type="domain" description="PA14" evidence="2">
    <location>
        <begin position="321"/>
        <end position="470"/>
    </location>
</feature>
<dbReference type="HOGENOM" id="CLU_296777_0_0_0"/>
<evidence type="ECO:0000256" key="1">
    <source>
        <dbReference type="ARBA" id="ARBA00022729"/>
    </source>
</evidence>
<dbReference type="eggNOG" id="COG4386">
    <property type="taxonomic scope" value="Bacteria"/>
</dbReference>
<keyword evidence="4" id="KW-1185">Reference proteome</keyword>